<feature type="transmembrane region" description="Helical" evidence="6">
    <location>
        <begin position="53"/>
        <end position="71"/>
    </location>
</feature>
<protein>
    <submittedName>
        <fullName evidence="8">Cytochrome b/b6 domain-containing protein</fullName>
    </submittedName>
</protein>
<dbReference type="GO" id="GO:0005886">
    <property type="term" value="C:plasma membrane"/>
    <property type="evidence" value="ECO:0007669"/>
    <property type="project" value="UniProtKB-SubCell"/>
</dbReference>
<evidence type="ECO:0000259" key="7">
    <source>
        <dbReference type="Pfam" id="PF01292"/>
    </source>
</evidence>
<name>A0A974XM45_9GAMM</name>
<evidence type="ECO:0000256" key="2">
    <source>
        <dbReference type="ARBA" id="ARBA00022475"/>
    </source>
</evidence>
<proteinExistence type="predicted"/>
<evidence type="ECO:0000313" key="9">
    <source>
        <dbReference type="Proteomes" id="UP000663281"/>
    </source>
</evidence>
<evidence type="ECO:0000256" key="3">
    <source>
        <dbReference type="ARBA" id="ARBA00022692"/>
    </source>
</evidence>
<dbReference type="GO" id="GO:0009055">
    <property type="term" value="F:electron transfer activity"/>
    <property type="evidence" value="ECO:0007669"/>
    <property type="project" value="InterPro"/>
</dbReference>
<accession>A0A974XM45</accession>
<evidence type="ECO:0000256" key="6">
    <source>
        <dbReference type="SAM" id="Phobius"/>
    </source>
</evidence>
<feature type="domain" description="Cytochrome b561 bacterial/Ni-hydrogenase" evidence="7">
    <location>
        <begin position="19"/>
        <end position="193"/>
    </location>
</feature>
<dbReference type="Pfam" id="PF01292">
    <property type="entry name" value="Ni_hydr_CYTB"/>
    <property type="match status" value="1"/>
</dbReference>
<feature type="transmembrane region" description="Helical" evidence="6">
    <location>
        <begin position="109"/>
        <end position="134"/>
    </location>
</feature>
<keyword evidence="2" id="KW-1003">Cell membrane</keyword>
<dbReference type="GO" id="GO:0022904">
    <property type="term" value="P:respiratory electron transport chain"/>
    <property type="evidence" value="ECO:0007669"/>
    <property type="project" value="InterPro"/>
</dbReference>
<evidence type="ECO:0000313" key="8">
    <source>
        <dbReference type="EMBL" id="QSX30950.1"/>
    </source>
</evidence>
<evidence type="ECO:0000256" key="4">
    <source>
        <dbReference type="ARBA" id="ARBA00022989"/>
    </source>
</evidence>
<dbReference type="RefSeq" id="WP_207322283.1">
    <property type="nucleotide sequence ID" value="NZ_CP071501.1"/>
</dbReference>
<keyword evidence="3 6" id="KW-0812">Transmembrane</keyword>
<dbReference type="PANTHER" id="PTHR30485">
    <property type="entry name" value="NI/FE-HYDROGENASE 1 B-TYPE CYTOCHROME SUBUNIT"/>
    <property type="match status" value="1"/>
</dbReference>
<feature type="transmembrane region" description="Helical" evidence="6">
    <location>
        <begin position="23"/>
        <end position="41"/>
    </location>
</feature>
<evidence type="ECO:0000256" key="5">
    <source>
        <dbReference type="ARBA" id="ARBA00023136"/>
    </source>
</evidence>
<dbReference type="InterPro" id="IPR016174">
    <property type="entry name" value="Di-haem_cyt_TM"/>
</dbReference>
<sequence length="206" mass="22517">MSLNQASNRTATPMQTIRVWDPLVRLFHWSLVASFAIAYLTEGEEDWMTLHSYAGYTALGLLAFRLLWGFVGSYHARFVNFITGPGEVIAYLKGLRAGKVKDYLGHNPAGAAMIVALFLSLVATGFTGMVAYGIEGHGPLAGSFMASWSEDTLEEVHEFFANFTLALVVLHVAGVVVSSRLHGENLVRAMLSGNKQRPMGTPDEKH</sequence>
<feature type="transmembrane region" description="Helical" evidence="6">
    <location>
        <begin position="159"/>
        <end position="181"/>
    </location>
</feature>
<dbReference type="Proteomes" id="UP000663281">
    <property type="component" value="Chromosome"/>
</dbReference>
<keyword evidence="4 6" id="KW-1133">Transmembrane helix</keyword>
<dbReference type="PANTHER" id="PTHR30485:SF2">
    <property type="entry name" value="BLL0597 PROTEIN"/>
    <property type="match status" value="1"/>
</dbReference>
<organism evidence="8 9">
    <name type="scientific">Shewanella cyperi</name>
    <dbReference type="NCBI Taxonomy" id="2814292"/>
    <lineage>
        <taxon>Bacteria</taxon>
        <taxon>Pseudomonadati</taxon>
        <taxon>Pseudomonadota</taxon>
        <taxon>Gammaproteobacteria</taxon>
        <taxon>Alteromonadales</taxon>
        <taxon>Shewanellaceae</taxon>
        <taxon>Shewanella</taxon>
    </lineage>
</organism>
<dbReference type="GO" id="GO:0020037">
    <property type="term" value="F:heme binding"/>
    <property type="evidence" value="ECO:0007669"/>
    <property type="project" value="TreeGrafter"/>
</dbReference>
<dbReference type="Gene3D" id="1.20.950.20">
    <property type="entry name" value="Transmembrane di-heme cytochromes, Chain C"/>
    <property type="match status" value="1"/>
</dbReference>
<gene>
    <name evidence="8" type="ORF">JYB88_04700</name>
</gene>
<keyword evidence="9" id="KW-1185">Reference proteome</keyword>
<evidence type="ECO:0000256" key="1">
    <source>
        <dbReference type="ARBA" id="ARBA00004651"/>
    </source>
</evidence>
<dbReference type="EMBL" id="CP071504">
    <property type="protein sequence ID" value="QSX30950.1"/>
    <property type="molecule type" value="Genomic_DNA"/>
</dbReference>
<dbReference type="AlphaFoldDB" id="A0A974XM45"/>
<keyword evidence="5 6" id="KW-0472">Membrane</keyword>
<reference evidence="8 9" key="1">
    <citation type="submission" date="2021-03" db="EMBL/GenBank/DDBJ databases">
        <title>Novel species identification of genus Shewanella.</title>
        <authorList>
            <person name="Liu G."/>
            <person name="Zhang Q."/>
        </authorList>
    </citation>
    <scope>NUCLEOTIDE SEQUENCE [LARGE SCALE GENOMIC DNA]</scope>
    <source>
        <strain evidence="8 9">FJAT-53726</strain>
    </source>
</reference>
<dbReference type="KEGG" id="scyp:JYB88_04700"/>
<dbReference type="InterPro" id="IPR051542">
    <property type="entry name" value="Hydrogenase_cytochrome"/>
</dbReference>
<dbReference type="InterPro" id="IPR011577">
    <property type="entry name" value="Cyt_b561_bac/Ni-Hgenase"/>
</dbReference>
<comment type="subcellular location">
    <subcellularLocation>
        <location evidence="1">Cell membrane</location>
        <topology evidence="1">Multi-pass membrane protein</topology>
    </subcellularLocation>
</comment>
<dbReference type="SUPFAM" id="SSF81342">
    <property type="entry name" value="Transmembrane di-heme cytochromes"/>
    <property type="match status" value="1"/>
</dbReference>